<dbReference type="GO" id="GO:0004803">
    <property type="term" value="F:transposase activity"/>
    <property type="evidence" value="ECO:0007669"/>
    <property type="project" value="InterPro"/>
</dbReference>
<dbReference type="InterPro" id="IPR036515">
    <property type="entry name" value="Transposase_17_sf"/>
</dbReference>
<accession>A0AAX3W360</accession>
<dbReference type="SUPFAM" id="SSF143422">
    <property type="entry name" value="Transposase IS200-like"/>
    <property type="match status" value="1"/>
</dbReference>
<dbReference type="Proteomes" id="UP001223261">
    <property type="component" value="Chromosome"/>
</dbReference>
<dbReference type="Gene3D" id="3.30.70.1290">
    <property type="entry name" value="Transposase IS200-like"/>
    <property type="match status" value="1"/>
</dbReference>
<dbReference type="GO" id="GO:0003677">
    <property type="term" value="F:DNA binding"/>
    <property type="evidence" value="ECO:0007669"/>
    <property type="project" value="InterPro"/>
</dbReference>
<dbReference type="EMBL" id="CP118848">
    <property type="protein sequence ID" value="WHI59832.1"/>
    <property type="molecule type" value="Genomic_DNA"/>
</dbReference>
<protein>
    <submittedName>
        <fullName evidence="2">IS200/IS605 family transposase</fullName>
    </submittedName>
</protein>
<dbReference type="NCBIfam" id="NF033573">
    <property type="entry name" value="transpos_IS200"/>
    <property type="match status" value="1"/>
</dbReference>
<reference evidence="2" key="1">
    <citation type="journal article" date="2023" name="Antibiotics">
        <title>Prevalence and Molecular Characterization of Methicillin-Resistant Staphylococci (MRS) and Mammaliicocci (MRM) in Dromedary Camels from Algeria: First Detection of SCCmec-mecC Hybrid in Methicillin-Resistant Mammaliicoccus lentus.</title>
        <authorList>
            <person name="Belhout C."/>
            <person name="Boyen F."/>
            <person name="Vereecke N."/>
            <person name="Theuns S."/>
            <person name="Taibi N."/>
            <person name="Stegger M."/>
            <person name="de la Fe-Rodriguez P.Y."/>
            <person name="Bouayad L."/>
            <person name="Elgroud R."/>
            <person name="Butaye P."/>
        </authorList>
    </citation>
    <scope>NUCLEOTIDE SEQUENCE</scope>
    <source>
        <strain evidence="2">7048</strain>
    </source>
</reference>
<organism evidence="2 3">
    <name type="scientific">Mammaliicoccus lentus</name>
    <name type="common">Staphylococcus lentus</name>
    <dbReference type="NCBI Taxonomy" id="42858"/>
    <lineage>
        <taxon>Bacteria</taxon>
        <taxon>Bacillati</taxon>
        <taxon>Bacillota</taxon>
        <taxon>Bacilli</taxon>
        <taxon>Bacillales</taxon>
        <taxon>Staphylococcaceae</taxon>
        <taxon>Mammaliicoccus</taxon>
    </lineage>
</organism>
<dbReference type="SMART" id="SM01321">
    <property type="entry name" value="Y1_Tnp"/>
    <property type="match status" value="1"/>
</dbReference>
<gene>
    <name evidence="2" type="primary">tnpA</name>
    <name evidence="2" type="ORF">PYH69_14150</name>
</gene>
<dbReference type="GO" id="GO:0006313">
    <property type="term" value="P:DNA transposition"/>
    <property type="evidence" value="ECO:0007669"/>
    <property type="project" value="InterPro"/>
</dbReference>
<dbReference type="PANTHER" id="PTHR33360">
    <property type="entry name" value="TRANSPOSASE FOR INSERTION SEQUENCE ELEMENT IS200"/>
    <property type="match status" value="1"/>
</dbReference>
<evidence type="ECO:0000313" key="3">
    <source>
        <dbReference type="Proteomes" id="UP001223261"/>
    </source>
</evidence>
<proteinExistence type="predicted"/>
<sequence>MEMDTNNRSVFSLHYHLVLVVKYRKKVINNEISETIQEIFNNIAPNYHIEVEEWNHDTDHVHVLFKANPKTDLVKFLNSFKSASSRIVKKEYPQIKEKLWKESFWTKSYCLITTGGASIETIRKYIEKQGGN</sequence>
<dbReference type="PANTHER" id="PTHR33360:SF4">
    <property type="entry name" value="TRANSPOSASE IS200-LIKE PROTEIN"/>
    <property type="match status" value="1"/>
</dbReference>
<feature type="domain" description="Transposase IS200-like" evidence="1">
    <location>
        <begin position="10"/>
        <end position="129"/>
    </location>
</feature>
<name>A0AAX3W360_MAMLE</name>
<dbReference type="Pfam" id="PF01797">
    <property type="entry name" value="Y1_Tnp"/>
    <property type="match status" value="1"/>
</dbReference>
<dbReference type="RefSeq" id="WP_070045028.1">
    <property type="nucleotide sequence ID" value="NZ_CP118848.1"/>
</dbReference>
<dbReference type="AlphaFoldDB" id="A0AAX3W360"/>
<evidence type="ECO:0000259" key="1">
    <source>
        <dbReference type="SMART" id="SM01321"/>
    </source>
</evidence>
<evidence type="ECO:0000313" key="2">
    <source>
        <dbReference type="EMBL" id="WHI59832.1"/>
    </source>
</evidence>
<dbReference type="InterPro" id="IPR002686">
    <property type="entry name" value="Transposase_17"/>
</dbReference>